<organism evidence="2 3">
    <name type="scientific">Raineyella fluvialis</name>
    <dbReference type="NCBI Taxonomy" id="2662261"/>
    <lineage>
        <taxon>Bacteria</taxon>
        <taxon>Bacillati</taxon>
        <taxon>Actinomycetota</taxon>
        <taxon>Actinomycetes</taxon>
        <taxon>Propionibacteriales</taxon>
        <taxon>Propionibacteriaceae</taxon>
        <taxon>Raineyella</taxon>
    </lineage>
</organism>
<evidence type="ECO:0008006" key="4">
    <source>
        <dbReference type="Google" id="ProtNLM"/>
    </source>
</evidence>
<feature type="transmembrane region" description="Helical" evidence="1">
    <location>
        <begin position="229"/>
        <end position="249"/>
    </location>
</feature>
<name>A0A5Q2FCE6_9ACTN</name>
<feature type="transmembrane region" description="Helical" evidence="1">
    <location>
        <begin position="185"/>
        <end position="209"/>
    </location>
</feature>
<keyword evidence="1" id="KW-0812">Transmembrane</keyword>
<feature type="transmembrane region" description="Helical" evidence="1">
    <location>
        <begin position="57"/>
        <end position="74"/>
    </location>
</feature>
<dbReference type="KEGG" id="rain:Rai3103_14125"/>
<dbReference type="EMBL" id="CP045725">
    <property type="protein sequence ID" value="QGF24582.1"/>
    <property type="molecule type" value="Genomic_DNA"/>
</dbReference>
<keyword evidence="1" id="KW-0472">Membrane</keyword>
<evidence type="ECO:0000313" key="3">
    <source>
        <dbReference type="Proteomes" id="UP000386847"/>
    </source>
</evidence>
<evidence type="ECO:0000256" key="1">
    <source>
        <dbReference type="SAM" id="Phobius"/>
    </source>
</evidence>
<gene>
    <name evidence="2" type="ORF">Rai3103_14125</name>
</gene>
<evidence type="ECO:0000313" key="2">
    <source>
        <dbReference type="EMBL" id="QGF24582.1"/>
    </source>
</evidence>
<proteinExistence type="predicted"/>
<accession>A0A5Q2FCE6</accession>
<dbReference type="AlphaFoldDB" id="A0A5Q2FCE6"/>
<feature type="transmembrane region" description="Helical" evidence="1">
    <location>
        <begin position="20"/>
        <end position="42"/>
    </location>
</feature>
<feature type="transmembrane region" description="Helical" evidence="1">
    <location>
        <begin position="118"/>
        <end position="137"/>
    </location>
</feature>
<feature type="transmembrane region" description="Helical" evidence="1">
    <location>
        <begin position="158"/>
        <end position="179"/>
    </location>
</feature>
<protein>
    <recommendedName>
        <fullName evidence="4">Frag1/DRAM/Sfk1 family protein</fullName>
    </recommendedName>
</protein>
<dbReference type="RefSeq" id="WP_153573111.1">
    <property type="nucleotide sequence ID" value="NZ_CP045725.1"/>
</dbReference>
<keyword evidence="1" id="KW-1133">Transmembrane helix</keyword>
<dbReference type="Proteomes" id="UP000386847">
    <property type="component" value="Chromosome"/>
</dbReference>
<reference evidence="2 3" key="1">
    <citation type="submission" date="2019-10" db="EMBL/GenBank/DDBJ databases">
        <title>Genomic analysis of Raineyella sp. CBA3103.</title>
        <authorList>
            <person name="Roh S.W."/>
        </authorList>
    </citation>
    <scope>NUCLEOTIDE SEQUENCE [LARGE SCALE GENOMIC DNA]</scope>
    <source>
        <strain evidence="2 3">CBA3103</strain>
    </source>
</reference>
<feature type="transmembrane region" description="Helical" evidence="1">
    <location>
        <begin position="81"/>
        <end position="98"/>
    </location>
</feature>
<sequence>MESLGRSSDGEDGQRTLRILIFAPISLLALAIIVFSILAGRLNDSISAYYGGPTRDVFVGCMLATAMGIIAFRGTSDLEDFALNAAGFYAPFVAFVPYDFDATTSSVHLAASTSPATALRAILVCYLVVALVFAVGAQRQDPWPLGRLWHATSTGTRLLLLGALLALVAYLGLVIVRLVEVNGRFAGVHLAAAVLLITNLGVAVASHVVAPRHKLPRSGDDDLGPGTLALYRALTLGMLAGGPLLWAVLRLAHLSSALLWTETLELGLFMVFWASEIKRHSPRLDHSPARRQRSVV</sequence>
<keyword evidence="3" id="KW-1185">Reference proteome</keyword>